<dbReference type="GO" id="GO:0005829">
    <property type="term" value="C:cytosol"/>
    <property type="evidence" value="ECO:0007669"/>
    <property type="project" value="TreeGrafter"/>
</dbReference>
<sequence>MAKSVIVSPVHKQPSLRWIEALPNDVDIIIVDDSNGKVKIDKDNVELFDYKKQQEEAKDFYPLFELFHRSAACKNFGLWLAYKRGYDVVIVIDSDCILPLNFVEKHLEILNKKAQGWVNPLDGIDNGKWFSRGFPYSQREKRIVVNMGLWSWELDINGVDKIGESLPRYVLVSETRSVVGKIPFSGMNFAIRREVIPALLFLPNYDYKELRFRRHDDIWGGYIMQKLIEKRNEAMTFGPPIIYHETEVDPIEDAINEEAMNFYSDSFYSIVDEIMKKVRFGSYQEMFKQFADNCYLFKKTVFEPFIYPIKEWSKLWQNFR</sequence>
<dbReference type="PANTHER" id="PTHR31682:SF44">
    <property type="entry name" value="UDP-ARABINOPYRANOSE MUTASE 3"/>
    <property type="match status" value="1"/>
</dbReference>
<dbReference type="GO" id="GO:0033356">
    <property type="term" value="P:UDP-L-arabinose metabolic process"/>
    <property type="evidence" value="ECO:0007669"/>
    <property type="project" value="TreeGrafter"/>
</dbReference>
<evidence type="ECO:0000313" key="3">
    <source>
        <dbReference type="EMBL" id="HGB31134.1"/>
    </source>
</evidence>
<evidence type="ECO:0008006" key="4">
    <source>
        <dbReference type="Google" id="ProtNLM"/>
    </source>
</evidence>
<dbReference type="Gene3D" id="3.90.550.10">
    <property type="entry name" value="Spore Coat Polysaccharide Biosynthesis Protein SpsA, Chain A"/>
    <property type="match status" value="1"/>
</dbReference>
<dbReference type="InterPro" id="IPR029044">
    <property type="entry name" value="Nucleotide-diphossugar_trans"/>
</dbReference>
<evidence type="ECO:0000256" key="1">
    <source>
        <dbReference type="ARBA" id="ARBA00004555"/>
    </source>
</evidence>
<comment type="subcellular location">
    <subcellularLocation>
        <location evidence="1">Golgi apparatus</location>
    </subcellularLocation>
</comment>
<keyword evidence="2" id="KW-0333">Golgi apparatus</keyword>
<evidence type="ECO:0000256" key="2">
    <source>
        <dbReference type="ARBA" id="ARBA00023034"/>
    </source>
</evidence>
<reference evidence="3" key="1">
    <citation type="journal article" date="2020" name="mSystems">
        <title>Genome- and Community-Level Interaction Insights into Carbon Utilization and Element Cycling Functions of Hydrothermarchaeota in Hydrothermal Sediment.</title>
        <authorList>
            <person name="Zhou Z."/>
            <person name="Liu Y."/>
            <person name="Xu W."/>
            <person name="Pan J."/>
            <person name="Luo Z.H."/>
            <person name="Li M."/>
        </authorList>
    </citation>
    <scope>NUCLEOTIDE SEQUENCE [LARGE SCALE GENOMIC DNA]</scope>
    <source>
        <strain evidence="3">SpSt-751</strain>
    </source>
</reference>
<dbReference type="SUPFAM" id="SSF53448">
    <property type="entry name" value="Nucleotide-diphospho-sugar transferases"/>
    <property type="match status" value="1"/>
</dbReference>
<dbReference type="CDD" id="cd00761">
    <property type="entry name" value="Glyco_tranf_GTA_type"/>
    <property type="match status" value="1"/>
</dbReference>
<dbReference type="PANTHER" id="PTHR31682">
    <property type="entry name" value="UDP-ARABINOSE MUTASE"/>
    <property type="match status" value="1"/>
</dbReference>
<dbReference type="GO" id="GO:0052691">
    <property type="term" value="F:UDP-arabinopyranose mutase activity"/>
    <property type="evidence" value="ECO:0007669"/>
    <property type="project" value="TreeGrafter"/>
</dbReference>
<dbReference type="EMBL" id="DTGA01000104">
    <property type="protein sequence ID" value="HGB31134.1"/>
    <property type="molecule type" value="Genomic_DNA"/>
</dbReference>
<dbReference type="InterPro" id="IPR037595">
    <property type="entry name" value="RGP_fam"/>
</dbReference>
<proteinExistence type="predicted"/>
<accession>A0A7C3WXW4</accession>
<name>A0A7C3WXW4_9BACT</name>
<protein>
    <recommendedName>
        <fullName evidence="4">Glycosyltransferase 2-like domain-containing protein</fullName>
    </recommendedName>
</protein>
<dbReference type="Pfam" id="PF03214">
    <property type="entry name" value="RGP"/>
    <property type="match status" value="1"/>
</dbReference>
<dbReference type="AlphaFoldDB" id="A0A7C3WXW4"/>
<organism evidence="3">
    <name type="scientific">Dictyoglomus turgidum</name>
    <dbReference type="NCBI Taxonomy" id="513050"/>
    <lineage>
        <taxon>Bacteria</taxon>
        <taxon>Pseudomonadati</taxon>
        <taxon>Dictyoglomota</taxon>
        <taxon>Dictyoglomia</taxon>
        <taxon>Dictyoglomales</taxon>
        <taxon>Dictyoglomaceae</taxon>
        <taxon>Dictyoglomus</taxon>
    </lineage>
</organism>
<gene>
    <name evidence="3" type="ORF">ENV35_04585</name>
</gene>
<comment type="caution">
    <text evidence="3">The sequence shown here is derived from an EMBL/GenBank/DDBJ whole genome shotgun (WGS) entry which is preliminary data.</text>
</comment>